<dbReference type="Gene3D" id="3.40.50.720">
    <property type="entry name" value="NAD(P)-binding Rossmann-like Domain"/>
    <property type="match status" value="1"/>
</dbReference>
<dbReference type="RefSeq" id="WP_045052685.1">
    <property type="nucleotide sequence ID" value="NZ_CAWMDP010000017.1"/>
</dbReference>
<dbReference type="AlphaFoldDB" id="A0A0D8ZY26"/>
<dbReference type="Gene3D" id="1.10.3660.10">
    <property type="entry name" value="6-phosphogluconate dehydrogenase C-terminal like domain"/>
    <property type="match status" value="1"/>
</dbReference>
<dbReference type="Pfam" id="PF20463">
    <property type="entry name" value="PDH_C"/>
    <property type="match status" value="1"/>
</dbReference>
<dbReference type="Pfam" id="PF02153">
    <property type="entry name" value="PDH_N"/>
    <property type="match status" value="1"/>
</dbReference>
<dbReference type="OrthoDB" id="6198144at2"/>
<dbReference type="GO" id="GO:0004665">
    <property type="term" value="F:prephenate dehydrogenase (NADP+) activity"/>
    <property type="evidence" value="ECO:0007669"/>
    <property type="project" value="InterPro"/>
</dbReference>
<name>A0A0D8ZY26_9CYAN</name>
<sequence length="371" mass="40933">MSEMLRDIDRELINLLGKRIAILNASNLPVQTESDDTNQLLAQAGVPEFVWQSINTSCAAAIATPKSSNGVKPRNIVVIGGNGSLGSFFVRELSLAGHNVSVFARKDWDNAEQILENAELVLICVPIERTIDVIAKTAPYLKPTTALADITSIKTPIVEALLQHHKGPVLSLHPMFGPGVRSLLSQNVIVCPGREQQAFQWLLDLIASRGGKLITCTPEEHDRMTIAIQAIRHFSTFSLGVFLAEEGINISRSLDFASPLYRVEIDIVSRLFAQDPSLYVDIMLTAEERRQAIGRLADTYTRLAQLVAQKDKVALKREFESTSRAFQPEASRAMQETKHIIDSLSLLIAANDAEQSREAVKQQYIAPVPKM</sequence>
<comment type="caution">
    <text evidence="4">The sequence shown here is derived from an EMBL/GenBank/DDBJ whole genome shotgun (WGS) entry which is preliminary data.</text>
</comment>
<gene>
    <name evidence="4" type="ORF">UH38_00730</name>
</gene>
<dbReference type="PANTHER" id="PTHR21363">
    <property type="entry name" value="PREPHENATE DEHYDROGENASE"/>
    <property type="match status" value="1"/>
</dbReference>
<evidence type="ECO:0000256" key="2">
    <source>
        <dbReference type="ARBA" id="ARBA00023002"/>
    </source>
</evidence>
<feature type="domain" description="Prephenate/arogenate dehydrogenase" evidence="3">
    <location>
        <begin position="74"/>
        <end position="337"/>
    </location>
</feature>
<dbReference type="InterPro" id="IPR050812">
    <property type="entry name" value="Preph/Arog_dehydrog"/>
</dbReference>
<dbReference type="EMBL" id="JYON01000001">
    <property type="protein sequence ID" value="KJH73344.1"/>
    <property type="molecule type" value="Genomic_DNA"/>
</dbReference>
<dbReference type="GO" id="GO:0006571">
    <property type="term" value="P:tyrosine biosynthetic process"/>
    <property type="evidence" value="ECO:0007669"/>
    <property type="project" value="InterPro"/>
</dbReference>
<organism evidence="4 5">
    <name type="scientific">Aliterella atlantica CENA595</name>
    <dbReference type="NCBI Taxonomy" id="1618023"/>
    <lineage>
        <taxon>Bacteria</taxon>
        <taxon>Bacillati</taxon>
        <taxon>Cyanobacteriota</taxon>
        <taxon>Cyanophyceae</taxon>
        <taxon>Chroococcidiopsidales</taxon>
        <taxon>Aliterellaceae</taxon>
        <taxon>Aliterella</taxon>
    </lineage>
</organism>
<dbReference type="InterPro" id="IPR003099">
    <property type="entry name" value="Prephen_DH"/>
</dbReference>
<keyword evidence="5" id="KW-1185">Reference proteome</keyword>
<evidence type="ECO:0000256" key="1">
    <source>
        <dbReference type="ARBA" id="ARBA00007964"/>
    </source>
</evidence>
<comment type="similarity">
    <text evidence="1">Belongs to the prephenate/arogenate dehydrogenase family.</text>
</comment>
<evidence type="ECO:0000259" key="3">
    <source>
        <dbReference type="PROSITE" id="PS51176"/>
    </source>
</evidence>
<accession>A0A0D8ZY26</accession>
<dbReference type="GO" id="GO:0008977">
    <property type="term" value="F:prephenate dehydrogenase (NAD+) activity"/>
    <property type="evidence" value="ECO:0007669"/>
    <property type="project" value="InterPro"/>
</dbReference>
<proteinExistence type="inferred from homology"/>
<dbReference type="InterPro" id="IPR046825">
    <property type="entry name" value="PDH_C"/>
</dbReference>
<dbReference type="PROSITE" id="PS51176">
    <property type="entry name" value="PDH_ADH"/>
    <property type="match status" value="1"/>
</dbReference>
<dbReference type="SUPFAM" id="SSF51735">
    <property type="entry name" value="NAD(P)-binding Rossmann-fold domains"/>
    <property type="match status" value="1"/>
</dbReference>
<reference evidence="4 5" key="1">
    <citation type="submission" date="2015-02" db="EMBL/GenBank/DDBJ databases">
        <title>Draft genome of a novel marine cyanobacterium (Chroococcales) isolated from South Atlantic Ocean.</title>
        <authorList>
            <person name="Rigonato J."/>
            <person name="Alvarenga D.O."/>
            <person name="Branco L.H."/>
            <person name="Varani A.M."/>
            <person name="Brandini F.P."/>
            <person name="Fiore M.F."/>
        </authorList>
    </citation>
    <scope>NUCLEOTIDE SEQUENCE [LARGE SCALE GENOMIC DNA]</scope>
    <source>
        <strain evidence="4 5">CENA595</strain>
    </source>
</reference>
<dbReference type="STRING" id="1618023.UH38_00730"/>
<dbReference type="Proteomes" id="UP000032452">
    <property type="component" value="Unassembled WGS sequence"/>
</dbReference>
<evidence type="ECO:0000313" key="4">
    <source>
        <dbReference type="EMBL" id="KJH73344.1"/>
    </source>
</evidence>
<protein>
    <recommendedName>
        <fullName evidence="3">Prephenate/arogenate dehydrogenase domain-containing protein</fullName>
    </recommendedName>
</protein>
<evidence type="ECO:0000313" key="5">
    <source>
        <dbReference type="Proteomes" id="UP000032452"/>
    </source>
</evidence>
<dbReference type="PANTHER" id="PTHR21363:SF0">
    <property type="entry name" value="PREPHENATE DEHYDROGENASE [NADP(+)]"/>
    <property type="match status" value="1"/>
</dbReference>
<dbReference type="GO" id="GO:0070403">
    <property type="term" value="F:NAD+ binding"/>
    <property type="evidence" value="ECO:0007669"/>
    <property type="project" value="InterPro"/>
</dbReference>
<dbReference type="InterPro" id="IPR008927">
    <property type="entry name" value="6-PGluconate_DH-like_C_sf"/>
</dbReference>
<dbReference type="SUPFAM" id="SSF48179">
    <property type="entry name" value="6-phosphogluconate dehydrogenase C-terminal domain-like"/>
    <property type="match status" value="1"/>
</dbReference>
<keyword evidence="2" id="KW-0560">Oxidoreductase</keyword>
<dbReference type="InterPro" id="IPR036291">
    <property type="entry name" value="NAD(P)-bd_dom_sf"/>
</dbReference>
<dbReference type="InterPro" id="IPR046826">
    <property type="entry name" value="PDH_N"/>
</dbReference>
<dbReference type="NCBIfam" id="NF008400">
    <property type="entry name" value="PRK11199.1"/>
    <property type="match status" value="1"/>
</dbReference>